<dbReference type="RefSeq" id="WP_002868011.1">
    <property type="nucleotide sequence ID" value="NZ_JAGTKZ010000025.1"/>
</dbReference>
<sequence>MPLEKVKETIFAYDKEVIDCEVLRAKNVDLTHSKIYFQGILLTGSNELPNNPFYFGELDQDNTIKQDTPSYYFSPSNEFKCKS</sequence>
<dbReference type="EMBL" id="AAMOZA010000057">
    <property type="protein sequence ID" value="EDJ6280223.1"/>
    <property type="molecule type" value="Genomic_DNA"/>
</dbReference>
<name>A0A6C7WX16_CAMJU</name>
<gene>
    <name evidence="1" type="ORF">GFG18_08995</name>
</gene>
<accession>A0A6C7WX16</accession>
<proteinExistence type="predicted"/>
<organism evidence="1">
    <name type="scientific">Campylobacter jejuni</name>
    <dbReference type="NCBI Taxonomy" id="197"/>
    <lineage>
        <taxon>Bacteria</taxon>
        <taxon>Pseudomonadati</taxon>
        <taxon>Campylobacterota</taxon>
        <taxon>Epsilonproteobacteria</taxon>
        <taxon>Campylobacterales</taxon>
        <taxon>Campylobacteraceae</taxon>
        <taxon>Campylobacter</taxon>
    </lineage>
</organism>
<evidence type="ECO:0000313" key="1">
    <source>
        <dbReference type="EMBL" id="EDJ6280223.1"/>
    </source>
</evidence>
<reference evidence="1" key="1">
    <citation type="submission" date="2019-10" db="EMBL/GenBank/DDBJ databases">
        <authorList>
            <consortium name="PulseNet: The National Subtyping Network for Foodborne Disease Surveillance"/>
            <person name="Tarr C.L."/>
            <person name="Trees E."/>
            <person name="Katz L.S."/>
            <person name="Carleton-Romer H.A."/>
            <person name="Stroika S."/>
            <person name="Kucerova Z."/>
            <person name="Roache K.F."/>
            <person name="Sabol A.L."/>
            <person name="Besser J."/>
            <person name="Gerner-Smidt P."/>
        </authorList>
    </citation>
    <scope>NUCLEOTIDE SEQUENCE</scope>
    <source>
        <strain evidence="1">PNUSAC012878</strain>
    </source>
</reference>
<comment type="caution">
    <text evidence="1">The sequence shown here is derived from an EMBL/GenBank/DDBJ whole genome shotgun (WGS) entry which is preliminary data.</text>
</comment>
<dbReference type="AlphaFoldDB" id="A0A6C7WX16"/>
<protein>
    <submittedName>
        <fullName evidence="1">Uncharacterized protein</fullName>
    </submittedName>
</protein>